<evidence type="ECO:0000259" key="4">
    <source>
        <dbReference type="PROSITE" id="PS01124"/>
    </source>
</evidence>
<dbReference type="RefSeq" id="WP_136991528.1">
    <property type="nucleotide sequence ID" value="NZ_SZPQ01000028.1"/>
</dbReference>
<keyword evidence="6" id="KW-1185">Reference proteome</keyword>
<dbReference type="InterPro" id="IPR018062">
    <property type="entry name" value="HTH_AraC-typ_CS"/>
</dbReference>
<dbReference type="SMART" id="SM00342">
    <property type="entry name" value="HTH_ARAC"/>
    <property type="match status" value="1"/>
</dbReference>
<keyword evidence="3" id="KW-0804">Transcription</keyword>
<dbReference type="InterPro" id="IPR018060">
    <property type="entry name" value="HTH_AraC"/>
</dbReference>
<dbReference type="SUPFAM" id="SSF51182">
    <property type="entry name" value="RmlC-like cupins"/>
    <property type="match status" value="1"/>
</dbReference>
<dbReference type="InterPro" id="IPR014710">
    <property type="entry name" value="RmlC-like_jellyroll"/>
</dbReference>
<name>A0ABY2SH29_9HYPH</name>
<reference evidence="5 6" key="1">
    <citation type="submission" date="2019-04" db="EMBL/GenBank/DDBJ databases">
        <authorList>
            <person name="Li M."/>
            <person name="Gao C."/>
        </authorList>
    </citation>
    <scope>NUCLEOTIDE SEQUENCE [LARGE SCALE GENOMIC DNA]</scope>
    <source>
        <strain evidence="5 6">BGMRC 2031</strain>
    </source>
</reference>
<evidence type="ECO:0000256" key="2">
    <source>
        <dbReference type="ARBA" id="ARBA00023125"/>
    </source>
</evidence>
<dbReference type="EMBL" id="SZPQ01000028">
    <property type="protein sequence ID" value="TKI04488.1"/>
    <property type="molecule type" value="Genomic_DNA"/>
</dbReference>
<dbReference type="Gene3D" id="2.60.120.10">
    <property type="entry name" value="Jelly Rolls"/>
    <property type="match status" value="1"/>
</dbReference>
<protein>
    <submittedName>
        <fullName evidence="5">Helix-turn-helix domain-containing protein</fullName>
    </submittedName>
</protein>
<keyword evidence="2" id="KW-0238">DNA-binding</keyword>
<evidence type="ECO:0000313" key="6">
    <source>
        <dbReference type="Proteomes" id="UP000305202"/>
    </source>
</evidence>
<evidence type="ECO:0000256" key="3">
    <source>
        <dbReference type="ARBA" id="ARBA00023163"/>
    </source>
</evidence>
<dbReference type="PANTHER" id="PTHR11019:SF199">
    <property type="entry name" value="HTH-TYPE TRANSCRIPTIONAL REGULATOR NIMR"/>
    <property type="match status" value="1"/>
</dbReference>
<dbReference type="Proteomes" id="UP000305202">
    <property type="component" value="Unassembled WGS sequence"/>
</dbReference>
<feature type="domain" description="HTH araC/xylS-type" evidence="4">
    <location>
        <begin position="161"/>
        <end position="258"/>
    </location>
</feature>
<evidence type="ECO:0000256" key="1">
    <source>
        <dbReference type="ARBA" id="ARBA00023015"/>
    </source>
</evidence>
<dbReference type="SUPFAM" id="SSF46689">
    <property type="entry name" value="Homeodomain-like"/>
    <property type="match status" value="1"/>
</dbReference>
<gene>
    <name evidence="5" type="ORF">FCN80_17860</name>
</gene>
<dbReference type="PROSITE" id="PS01124">
    <property type="entry name" value="HTH_ARAC_FAMILY_2"/>
    <property type="match status" value="1"/>
</dbReference>
<dbReference type="PROSITE" id="PS00041">
    <property type="entry name" value="HTH_ARAC_FAMILY_1"/>
    <property type="match status" value="1"/>
</dbReference>
<dbReference type="InterPro" id="IPR009057">
    <property type="entry name" value="Homeodomain-like_sf"/>
</dbReference>
<dbReference type="InterPro" id="IPR011051">
    <property type="entry name" value="RmlC_Cupin_sf"/>
</dbReference>
<keyword evidence="1" id="KW-0805">Transcription regulation</keyword>
<comment type="caution">
    <text evidence="5">The sequence shown here is derived from an EMBL/GenBank/DDBJ whole genome shotgun (WGS) entry which is preliminary data.</text>
</comment>
<evidence type="ECO:0000313" key="5">
    <source>
        <dbReference type="EMBL" id="TKI04488.1"/>
    </source>
</evidence>
<accession>A0ABY2SH29</accession>
<dbReference type="CDD" id="cd06124">
    <property type="entry name" value="cupin_NimR-like_N"/>
    <property type="match status" value="1"/>
</dbReference>
<dbReference type="Pfam" id="PF12833">
    <property type="entry name" value="HTH_18"/>
    <property type="match status" value="1"/>
</dbReference>
<dbReference type="PANTHER" id="PTHR11019">
    <property type="entry name" value="HTH-TYPE TRANSCRIPTIONAL REGULATOR NIMR"/>
    <property type="match status" value="1"/>
</dbReference>
<organism evidence="5 6">
    <name type="scientific">Martelella alba</name>
    <dbReference type="NCBI Taxonomy" id="2590451"/>
    <lineage>
        <taxon>Bacteria</taxon>
        <taxon>Pseudomonadati</taxon>
        <taxon>Pseudomonadota</taxon>
        <taxon>Alphaproteobacteria</taxon>
        <taxon>Hyphomicrobiales</taxon>
        <taxon>Aurantimonadaceae</taxon>
        <taxon>Martelella</taxon>
    </lineage>
</organism>
<proteinExistence type="predicted"/>
<dbReference type="Gene3D" id="1.10.10.60">
    <property type="entry name" value="Homeodomain-like"/>
    <property type="match status" value="1"/>
</dbReference>
<sequence length="267" mass="30037">MPFSIRLSDYDPDQDPSLATAMHIDMPQNGREAPFHRHRKGQLIMALRGGITCELADALWMVPPHCAVWIPGDTPHSNRVTANARFCFVFVEPGFPGLPDKSCTLLISPLLRELILALTRQPERYALDSVTGRMAIVMLEQLCQMPVENLYLPFSNHPKIRLLAEILHQSPDDRRTLPQWAAYLAVSERTLARLLIRETGMTFGRWRQRLQLIIASRQLASGVSVQRVAENLGYDSPSAFITMFKKALGKSPGHYFSAITAVGEAYR</sequence>